<dbReference type="PANTHER" id="PTHR10807">
    <property type="entry name" value="MYOTUBULARIN-RELATED"/>
    <property type="match status" value="1"/>
</dbReference>
<dbReference type="EMBL" id="PYFQ01000009">
    <property type="protein sequence ID" value="PSK37044.1"/>
    <property type="molecule type" value="Genomic_DNA"/>
</dbReference>
<evidence type="ECO:0000313" key="2">
    <source>
        <dbReference type="EMBL" id="PSK37044.1"/>
    </source>
</evidence>
<dbReference type="InterPro" id="IPR029021">
    <property type="entry name" value="Prot-tyrosine_phosphatase-like"/>
</dbReference>
<organism evidence="2 3">
    <name type="scientific">Candidozyma pseudohaemuli</name>
    <dbReference type="NCBI Taxonomy" id="418784"/>
    <lineage>
        <taxon>Eukaryota</taxon>
        <taxon>Fungi</taxon>
        <taxon>Dikarya</taxon>
        <taxon>Ascomycota</taxon>
        <taxon>Saccharomycotina</taxon>
        <taxon>Pichiomycetes</taxon>
        <taxon>Metschnikowiaceae</taxon>
        <taxon>Candidozyma</taxon>
    </lineage>
</organism>
<dbReference type="RefSeq" id="XP_024712895.1">
    <property type="nucleotide sequence ID" value="XM_024858808.1"/>
</dbReference>
<dbReference type="PROSITE" id="PS51339">
    <property type="entry name" value="PPASE_MYOTUBULARIN"/>
    <property type="match status" value="1"/>
</dbReference>
<sequence length="253" mass="28670">MKGFMVLIEKEWLSFGFKFATRADHGACVGALLPAKEDTKGDSFNDSDSVTLPASSNFTSGVNKASVATFLLKAALHIKNTASAAKLSVSERSTDDLRDDTSATYTGSSEKSPIFHQFLDCVYQILRQHPDKFEFNSRFLKRLFYHHYSCQYGTFLCDSDYEASTLLKTKTWSISVWDYFLSRPNEFRNPKFDQAQDSEVLFSNFSDVKWWFELYGRSDEEMNGLSNSLDRKFAQLRLGESLPQSDSESSTGS</sequence>
<dbReference type="GO" id="GO:0046856">
    <property type="term" value="P:phosphatidylinositol dephosphorylation"/>
    <property type="evidence" value="ECO:0007669"/>
    <property type="project" value="TreeGrafter"/>
</dbReference>
<evidence type="ECO:0000259" key="1">
    <source>
        <dbReference type="PROSITE" id="PS51339"/>
    </source>
</evidence>
<dbReference type="PANTHER" id="PTHR10807:SF128">
    <property type="entry name" value="PHOSPHATIDYLINOSITOL-3,5-BISPHOSPHATE 3-PHOSPHATASE"/>
    <property type="match status" value="1"/>
</dbReference>
<comment type="caution">
    <text evidence="2">The sequence shown here is derived from an EMBL/GenBank/DDBJ whole genome shotgun (WGS) entry which is preliminary data.</text>
</comment>
<dbReference type="Proteomes" id="UP000241107">
    <property type="component" value="Unassembled WGS sequence"/>
</dbReference>
<dbReference type="SUPFAM" id="SSF52799">
    <property type="entry name" value="(Phosphotyrosine protein) phosphatases II"/>
    <property type="match status" value="1"/>
</dbReference>
<dbReference type="OrthoDB" id="271628at2759"/>
<dbReference type="AlphaFoldDB" id="A0A2P7YM55"/>
<keyword evidence="3" id="KW-1185">Reference proteome</keyword>
<feature type="domain" description="Myotubularin phosphatase" evidence="1">
    <location>
        <begin position="1"/>
        <end position="215"/>
    </location>
</feature>
<accession>A0A2P7YM55</accession>
<dbReference type="GO" id="GO:0005737">
    <property type="term" value="C:cytoplasm"/>
    <property type="evidence" value="ECO:0007669"/>
    <property type="project" value="TreeGrafter"/>
</dbReference>
<dbReference type="InterPro" id="IPR010569">
    <property type="entry name" value="Myotubularin-like_Pase_dom"/>
</dbReference>
<reference evidence="2 3" key="1">
    <citation type="submission" date="2018-03" db="EMBL/GenBank/DDBJ databases">
        <title>Candida pseudohaemulonii genome assembly and annotation.</title>
        <authorList>
            <person name="Munoz J.F."/>
            <person name="Gade L.G."/>
            <person name="Chow N.A."/>
            <person name="Litvintseva A.P."/>
            <person name="Loparev V.N."/>
            <person name="Cuomo C.A."/>
        </authorList>
    </citation>
    <scope>NUCLEOTIDE SEQUENCE [LARGE SCALE GENOMIC DNA]</scope>
    <source>
        <strain evidence="2 3">B12108</strain>
    </source>
</reference>
<dbReference type="InterPro" id="IPR030564">
    <property type="entry name" value="Myotubularin"/>
</dbReference>
<protein>
    <recommendedName>
        <fullName evidence="1">Myotubularin phosphatase domain-containing protein</fullName>
    </recommendedName>
</protein>
<proteinExistence type="predicted"/>
<dbReference type="VEuPathDB" id="FungiDB:C7M61_003470"/>
<dbReference type="STRING" id="418784.A0A2P7YM55"/>
<evidence type="ECO:0000313" key="3">
    <source>
        <dbReference type="Proteomes" id="UP000241107"/>
    </source>
</evidence>
<name>A0A2P7YM55_9ASCO</name>
<dbReference type="GO" id="GO:0004438">
    <property type="term" value="F:phosphatidylinositol-3-phosphate phosphatase activity"/>
    <property type="evidence" value="ECO:0007669"/>
    <property type="project" value="TreeGrafter"/>
</dbReference>
<gene>
    <name evidence="2" type="ORF">C7M61_003470</name>
</gene>
<dbReference type="Pfam" id="PF06602">
    <property type="entry name" value="Myotub-related"/>
    <property type="match status" value="1"/>
</dbReference>
<dbReference type="GO" id="GO:0016020">
    <property type="term" value="C:membrane"/>
    <property type="evidence" value="ECO:0007669"/>
    <property type="project" value="TreeGrafter"/>
</dbReference>
<dbReference type="GeneID" id="36566858"/>